<dbReference type="EMBL" id="PYGB01000036">
    <property type="protein sequence ID" value="PSK80105.1"/>
    <property type="molecule type" value="Genomic_DNA"/>
</dbReference>
<dbReference type="Proteomes" id="UP000240624">
    <property type="component" value="Unassembled WGS sequence"/>
</dbReference>
<dbReference type="RefSeq" id="WP_207569306.1">
    <property type="nucleotide sequence ID" value="NZ_FWFY01000035.1"/>
</dbReference>
<dbReference type="EMBL" id="FWFY01000035">
    <property type="protein sequence ID" value="SLN73669.1"/>
    <property type="molecule type" value="Genomic_DNA"/>
</dbReference>
<organism evidence="4 5">
    <name type="scientific">Limimaricola soesokkakensis</name>
    <dbReference type="NCBI Taxonomy" id="1343159"/>
    <lineage>
        <taxon>Bacteria</taxon>
        <taxon>Pseudomonadati</taxon>
        <taxon>Pseudomonadota</taxon>
        <taxon>Alphaproteobacteria</taxon>
        <taxon>Rhodobacterales</taxon>
        <taxon>Paracoccaceae</taxon>
        <taxon>Limimaricola</taxon>
    </lineage>
</organism>
<keyword evidence="6" id="KW-1185">Reference proteome</keyword>
<dbReference type="InterPro" id="IPR007138">
    <property type="entry name" value="ABM_dom"/>
</dbReference>
<feature type="domain" description="ABM" evidence="2">
    <location>
        <begin position="29"/>
        <end position="98"/>
    </location>
</feature>
<dbReference type="SUPFAM" id="SSF54909">
    <property type="entry name" value="Dimeric alpha+beta barrel"/>
    <property type="match status" value="1"/>
</dbReference>
<dbReference type="Pfam" id="PF03992">
    <property type="entry name" value="ABM"/>
    <property type="match status" value="1"/>
</dbReference>
<evidence type="ECO:0000313" key="4">
    <source>
        <dbReference type="EMBL" id="SLN73669.1"/>
    </source>
</evidence>
<feature type="chain" id="PRO_5044568372" description="ABM domain-containing protein" evidence="1">
    <location>
        <begin position="23"/>
        <end position="115"/>
    </location>
</feature>
<evidence type="ECO:0000313" key="5">
    <source>
        <dbReference type="Proteomes" id="UP000193495"/>
    </source>
</evidence>
<dbReference type="Proteomes" id="UP000193495">
    <property type="component" value="Unassembled WGS sequence"/>
</dbReference>
<evidence type="ECO:0000259" key="2">
    <source>
        <dbReference type="Pfam" id="PF03992"/>
    </source>
</evidence>
<dbReference type="AlphaFoldDB" id="A0A1X7AA09"/>
<reference evidence="3 6" key="2">
    <citation type="submission" date="2018-03" db="EMBL/GenBank/DDBJ databases">
        <title>Genomic Encyclopedia of Archaeal and Bacterial Type Strains, Phase II (KMG-II): from individual species to whole genera.</title>
        <authorList>
            <person name="Goeker M."/>
        </authorList>
    </citation>
    <scope>NUCLEOTIDE SEQUENCE [LARGE SCALE GENOMIC DNA]</scope>
    <source>
        <strain evidence="3 6">DSM 29956</strain>
    </source>
</reference>
<dbReference type="InterPro" id="IPR011008">
    <property type="entry name" value="Dimeric_a/b-barrel"/>
</dbReference>
<gene>
    <name evidence="3" type="ORF">CLV79_1361</name>
    <name evidence="4" type="ORF">LOS8367_03749</name>
</gene>
<evidence type="ECO:0000256" key="1">
    <source>
        <dbReference type="SAM" id="SignalP"/>
    </source>
</evidence>
<feature type="signal peptide" evidence="1">
    <location>
        <begin position="1"/>
        <end position="22"/>
    </location>
</feature>
<evidence type="ECO:0000313" key="3">
    <source>
        <dbReference type="EMBL" id="PSK80105.1"/>
    </source>
</evidence>
<reference evidence="4 5" key="1">
    <citation type="submission" date="2017-03" db="EMBL/GenBank/DDBJ databases">
        <authorList>
            <person name="Afonso C.L."/>
            <person name="Miller P.J."/>
            <person name="Scott M.A."/>
            <person name="Spackman E."/>
            <person name="Goraichik I."/>
            <person name="Dimitrov K.M."/>
            <person name="Suarez D.L."/>
            <person name="Swayne D.E."/>
        </authorList>
    </citation>
    <scope>NUCLEOTIDE SEQUENCE [LARGE SCALE GENOMIC DNA]</scope>
    <source>
        <strain evidence="4 5">CECT 8367</strain>
    </source>
</reference>
<keyword evidence="1" id="KW-0732">Signal</keyword>
<name>A0A1X7AA09_9RHOB</name>
<proteinExistence type="predicted"/>
<accession>A0A1X7AA09</accession>
<sequence length="115" mass="12185">MIPFIRSLAVSALLALPVVASAQDAPVLAVISHPVEDYAAWRQIYDDFSDEQQAGGVVMEQVYQDPADPNNVTVLHGFESLEAAEGFLNSDELKSAMEGAGVAAPPTVTVVTRAD</sequence>
<protein>
    <recommendedName>
        <fullName evidence="2">ABM domain-containing protein</fullName>
    </recommendedName>
</protein>
<evidence type="ECO:0000313" key="6">
    <source>
        <dbReference type="Proteomes" id="UP000240624"/>
    </source>
</evidence>